<dbReference type="Proteomes" id="UP000467841">
    <property type="component" value="Unassembled WGS sequence"/>
</dbReference>
<dbReference type="PANTHER" id="PTHR31111:SF125">
    <property type="entry name" value="F-BOX PROTEIN CPR30-LIKE"/>
    <property type="match status" value="1"/>
</dbReference>
<dbReference type="Pfam" id="PF08268">
    <property type="entry name" value="FBA_3"/>
    <property type="match status" value="1"/>
</dbReference>
<keyword evidence="3" id="KW-1185">Reference proteome</keyword>
<feature type="domain" description="F-box associated beta-propeller type 3" evidence="1">
    <location>
        <begin position="1"/>
        <end position="197"/>
    </location>
</feature>
<dbReference type="PANTHER" id="PTHR31111">
    <property type="entry name" value="BNAA05G37150D PROTEIN-RELATED"/>
    <property type="match status" value="1"/>
</dbReference>
<evidence type="ECO:0000259" key="1">
    <source>
        <dbReference type="Pfam" id="PF08268"/>
    </source>
</evidence>
<evidence type="ECO:0000313" key="2">
    <source>
        <dbReference type="EMBL" id="CAA7032967.1"/>
    </source>
</evidence>
<comment type="caution">
    <text evidence="2">The sequence shown here is derived from an EMBL/GenBank/DDBJ whole genome shotgun (WGS) entry which is preliminary data.</text>
</comment>
<protein>
    <recommendedName>
        <fullName evidence="1">F-box associated beta-propeller type 3 domain-containing protein</fullName>
    </recommendedName>
</protein>
<dbReference type="EMBL" id="CACVBM020001129">
    <property type="protein sequence ID" value="CAA7032967.1"/>
    <property type="molecule type" value="Genomic_DNA"/>
</dbReference>
<dbReference type="OrthoDB" id="687122at2759"/>
<accession>A0A6D2IUW4</accession>
<sequence length="232" mass="26898">MYLGYDQHNDQYKIMRTIRRETQVRCLEYSVCTLRLGDQSSFSSWRRVEGGKSDYFRDTNALCINGVVYYGAPSNSFDMNHMIVSFDVASERLLFLEAPKEKMLLRLINYQGKLGCFCRTNDNSYSLWILDDAKKQIWFKTCVFSPSFDDLYRKLSLRTCGATDDGEIVFVSQLVNDVFEIFYYDLKKNNVSKIVRNGDISEDGDRRPPRSLPMHLISSLENIRATPGYVSL</sequence>
<proteinExistence type="predicted"/>
<dbReference type="InterPro" id="IPR013187">
    <property type="entry name" value="F-box-assoc_dom_typ3"/>
</dbReference>
<dbReference type="NCBIfam" id="TIGR01640">
    <property type="entry name" value="F_box_assoc_1"/>
    <property type="match status" value="1"/>
</dbReference>
<gene>
    <name evidence="2" type="ORF">MERR_LOCUS20202</name>
</gene>
<evidence type="ECO:0000313" key="3">
    <source>
        <dbReference type="Proteomes" id="UP000467841"/>
    </source>
</evidence>
<name>A0A6D2IUW4_9BRAS</name>
<organism evidence="2 3">
    <name type="scientific">Microthlaspi erraticum</name>
    <dbReference type="NCBI Taxonomy" id="1685480"/>
    <lineage>
        <taxon>Eukaryota</taxon>
        <taxon>Viridiplantae</taxon>
        <taxon>Streptophyta</taxon>
        <taxon>Embryophyta</taxon>
        <taxon>Tracheophyta</taxon>
        <taxon>Spermatophyta</taxon>
        <taxon>Magnoliopsida</taxon>
        <taxon>eudicotyledons</taxon>
        <taxon>Gunneridae</taxon>
        <taxon>Pentapetalae</taxon>
        <taxon>rosids</taxon>
        <taxon>malvids</taxon>
        <taxon>Brassicales</taxon>
        <taxon>Brassicaceae</taxon>
        <taxon>Coluteocarpeae</taxon>
        <taxon>Microthlaspi</taxon>
    </lineage>
</organism>
<reference evidence="2" key="1">
    <citation type="submission" date="2020-01" db="EMBL/GenBank/DDBJ databases">
        <authorList>
            <person name="Mishra B."/>
        </authorList>
    </citation>
    <scope>NUCLEOTIDE SEQUENCE [LARGE SCALE GENOMIC DNA]</scope>
</reference>
<dbReference type="InterPro" id="IPR017451">
    <property type="entry name" value="F-box-assoc_interact_dom"/>
</dbReference>
<dbReference type="AlphaFoldDB" id="A0A6D2IUW4"/>